<reference evidence="1 2" key="1">
    <citation type="journal article" date="2019" name="Sci. Rep.">
        <title>Orb-weaving spider Araneus ventricosus genome elucidates the spidroin gene catalogue.</title>
        <authorList>
            <person name="Kono N."/>
            <person name="Nakamura H."/>
            <person name="Ohtoshi R."/>
            <person name="Moran D.A.P."/>
            <person name="Shinohara A."/>
            <person name="Yoshida Y."/>
            <person name="Fujiwara M."/>
            <person name="Mori M."/>
            <person name="Tomita M."/>
            <person name="Arakawa K."/>
        </authorList>
    </citation>
    <scope>NUCLEOTIDE SEQUENCE [LARGE SCALE GENOMIC DNA]</scope>
</reference>
<keyword evidence="2" id="KW-1185">Reference proteome</keyword>
<protein>
    <submittedName>
        <fullName evidence="1">Uncharacterized protein</fullName>
    </submittedName>
</protein>
<evidence type="ECO:0000313" key="2">
    <source>
        <dbReference type="Proteomes" id="UP000499080"/>
    </source>
</evidence>
<sequence length="129" mass="14545">MNPLKIRHLCSVCCTLNNMKRPLGGVVRKFEEGVVTTDVVLINSQPVKITRSITKFHVWSGTGHSTPKHKILKPRAGRRVLVVRSQLLVWRVPDSKQESTEDTPCMWCPLHPKSYEEGQKSSRWSGAGV</sequence>
<gene>
    <name evidence="1" type="ORF">AVEN_145521_1</name>
</gene>
<dbReference type="AlphaFoldDB" id="A0A4Y2IJ66"/>
<dbReference type="Proteomes" id="UP000499080">
    <property type="component" value="Unassembled WGS sequence"/>
</dbReference>
<organism evidence="1 2">
    <name type="scientific">Araneus ventricosus</name>
    <name type="common">Orbweaver spider</name>
    <name type="synonym">Epeira ventricosa</name>
    <dbReference type="NCBI Taxonomy" id="182803"/>
    <lineage>
        <taxon>Eukaryota</taxon>
        <taxon>Metazoa</taxon>
        <taxon>Ecdysozoa</taxon>
        <taxon>Arthropoda</taxon>
        <taxon>Chelicerata</taxon>
        <taxon>Arachnida</taxon>
        <taxon>Araneae</taxon>
        <taxon>Araneomorphae</taxon>
        <taxon>Entelegynae</taxon>
        <taxon>Araneoidea</taxon>
        <taxon>Araneidae</taxon>
        <taxon>Araneus</taxon>
    </lineage>
</organism>
<accession>A0A4Y2IJ66</accession>
<evidence type="ECO:0000313" key="1">
    <source>
        <dbReference type="EMBL" id="GBM77610.1"/>
    </source>
</evidence>
<comment type="caution">
    <text evidence="1">The sequence shown here is derived from an EMBL/GenBank/DDBJ whole genome shotgun (WGS) entry which is preliminary data.</text>
</comment>
<name>A0A4Y2IJ66_ARAVE</name>
<proteinExistence type="predicted"/>
<dbReference type="EMBL" id="BGPR01002700">
    <property type="protein sequence ID" value="GBM77610.1"/>
    <property type="molecule type" value="Genomic_DNA"/>
</dbReference>